<keyword evidence="1" id="KW-0472">Membrane</keyword>
<keyword evidence="4" id="KW-1185">Reference proteome</keyword>
<proteinExistence type="predicted"/>
<dbReference type="Proteomes" id="UP000318878">
    <property type="component" value="Unassembled WGS sequence"/>
</dbReference>
<dbReference type="InterPro" id="IPR027558">
    <property type="entry name" value="Pre_pil_HX9DG_C"/>
</dbReference>
<gene>
    <name evidence="3" type="ORF">Enr8_20580</name>
</gene>
<dbReference type="NCBIfam" id="TIGR02532">
    <property type="entry name" value="IV_pilin_GFxxxE"/>
    <property type="match status" value="1"/>
</dbReference>
<evidence type="ECO:0000256" key="1">
    <source>
        <dbReference type="SAM" id="Phobius"/>
    </source>
</evidence>
<feature type="transmembrane region" description="Helical" evidence="1">
    <location>
        <begin position="12"/>
        <end position="35"/>
    </location>
</feature>
<dbReference type="PANTHER" id="PTHR30093:SF2">
    <property type="entry name" value="TYPE II SECRETION SYSTEM PROTEIN H"/>
    <property type="match status" value="1"/>
</dbReference>
<feature type="domain" description="DUF1559" evidence="2">
    <location>
        <begin position="36"/>
        <end position="288"/>
    </location>
</feature>
<name>A0A5C5VAH0_9BACT</name>
<evidence type="ECO:0000313" key="4">
    <source>
        <dbReference type="Proteomes" id="UP000318878"/>
    </source>
</evidence>
<dbReference type="Gene3D" id="3.30.700.10">
    <property type="entry name" value="Glycoprotein, Type 4 Pilin"/>
    <property type="match status" value="1"/>
</dbReference>
<dbReference type="OrthoDB" id="257279at2"/>
<protein>
    <recommendedName>
        <fullName evidence="2">DUF1559 domain-containing protein</fullName>
    </recommendedName>
</protein>
<dbReference type="RefSeq" id="WP_146431067.1">
    <property type="nucleotide sequence ID" value="NZ_SJPF01000002.1"/>
</dbReference>
<sequence length="331" mass="35491">MTSPTRRIRTGFTLVELLVVIAIIGILLGLLLPAVQQAREAARQVQCRNNLKQMGLALHNFHDTYGMLPHMYKFGPSSGTPGCTAARSPLALLLPFLEQPGYDENPDIRTQSIAAYLCASDTPPQGAAATYCSYGINCGSNNYAWSWNCDGADASSYYCVYFPADHLQFDGIVDPASGCSMRGGGRTIRFADITDGLSNTLALGERWGQVIDADTKEPITTGVGYATWPDTYATYATLATNRLNNHYGGDDLPIWASYLASFRSDHPGGAMFALADGSVRFITEEINRDATSGFQYPVGTGAGSRGAVNPNQAGLLLKSLATRSGGEVVEF</sequence>
<dbReference type="AlphaFoldDB" id="A0A5C5VAH0"/>
<keyword evidence="1" id="KW-1133">Transmembrane helix</keyword>
<dbReference type="PROSITE" id="PS00409">
    <property type="entry name" value="PROKAR_NTER_METHYL"/>
    <property type="match status" value="1"/>
</dbReference>
<accession>A0A5C5VAH0</accession>
<dbReference type="InterPro" id="IPR011453">
    <property type="entry name" value="DUF1559"/>
</dbReference>
<comment type="caution">
    <text evidence="3">The sequence shown here is derived from an EMBL/GenBank/DDBJ whole genome shotgun (WGS) entry which is preliminary data.</text>
</comment>
<organism evidence="3 4">
    <name type="scientific">Blastopirellula retiformator</name>
    <dbReference type="NCBI Taxonomy" id="2527970"/>
    <lineage>
        <taxon>Bacteria</taxon>
        <taxon>Pseudomonadati</taxon>
        <taxon>Planctomycetota</taxon>
        <taxon>Planctomycetia</taxon>
        <taxon>Pirellulales</taxon>
        <taxon>Pirellulaceae</taxon>
        <taxon>Blastopirellula</taxon>
    </lineage>
</organism>
<evidence type="ECO:0000259" key="2">
    <source>
        <dbReference type="Pfam" id="PF07596"/>
    </source>
</evidence>
<dbReference type="NCBIfam" id="TIGR04294">
    <property type="entry name" value="pre_pil_HX9DG"/>
    <property type="match status" value="1"/>
</dbReference>
<dbReference type="PANTHER" id="PTHR30093">
    <property type="entry name" value="GENERAL SECRETION PATHWAY PROTEIN G"/>
    <property type="match status" value="1"/>
</dbReference>
<dbReference type="Pfam" id="PF07963">
    <property type="entry name" value="N_methyl"/>
    <property type="match status" value="1"/>
</dbReference>
<dbReference type="InterPro" id="IPR012902">
    <property type="entry name" value="N_methyl_site"/>
</dbReference>
<evidence type="ECO:0000313" key="3">
    <source>
        <dbReference type="EMBL" id="TWT34645.1"/>
    </source>
</evidence>
<reference evidence="3 4" key="1">
    <citation type="submission" date="2019-02" db="EMBL/GenBank/DDBJ databases">
        <title>Deep-cultivation of Planctomycetes and their phenomic and genomic characterization uncovers novel biology.</title>
        <authorList>
            <person name="Wiegand S."/>
            <person name="Jogler M."/>
            <person name="Boedeker C."/>
            <person name="Pinto D."/>
            <person name="Vollmers J."/>
            <person name="Rivas-Marin E."/>
            <person name="Kohn T."/>
            <person name="Peeters S.H."/>
            <person name="Heuer A."/>
            <person name="Rast P."/>
            <person name="Oberbeckmann S."/>
            <person name="Bunk B."/>
            <person name="Jeske O."/>
            <person name="Meyerdierks A."/>
            <person name="Storesund J.E."/>
            <person name="Kallscheuer N."/>
            <person name="Luecker S."/>
            <person name="Lage O.M."/>
            <person name="Pohl T."/>
            <person name="Merkel B.J."/>
            <person name="Hornburger P."/>
            <person name="Mueller R.-W."/>
            <person name="Bruemmer F."/>
            <person name="Labrenz M."/>
            <person name="Spormann A.M."/>
            <person name="Op Den Camp H."/>
            <person name="Overmann J."/>
            <person name="Amann R."/>
            <person name="Jetten M.S.M."/>
            <person name="Mascher T."/>
            <person name="Medema M.H."/>
            <person name="Devos D.P."/>
            <person name="Kaster A.-K."/>
            <person name="Ovreas L."/>
            <person name="Rohde M."/>
            <person name="Galperin M.Y."/>
            <person name="Jogler C."/>
        </authorList>
    </citation>
    <scope>NUCLEOTIDE SEQUENCE [LARGE SCALE GENOMIC DNA]</scope>
    <source>
        <strain evidence="3 4">Enr8</strain>
    </source>
</reference>
<dbReference type="SUPFAM" id="SSF54523">
    <property type="entry name" value="Pili subunits"/>
    <property type="match status" value="1"/>
</dbReference>
<dbReference type="InterPro" id="IPR045584">
    <property type="entry name" value="Pilin-like"/>
</dbReference>
<dbReference type="Pfam" id="PF07596">
    <property type="entry name" value="SBP_bac_10"/>
    <property type="match status" value="1"/>
</dbReference>
<keyword evidence="1" id="KW-0812">Transmembrane</keyword>
<dbReference type="EMBL" id="SJPF01000002">
    <property type="protein sequence ID" value="TWT34645.1"/>
    <property type="molecule type" value="Genomic_DNA"/>
</dbReference>